<evidence type="ECO:0000313" key="12">
    <source>
        <dbReference type="Proteomes" id="UP000195570"/>
    </source>
</evidence>
<accession>A0A1G4I8R1</accession>
<keyword evidence="5 8" id="KW-0863">Zinc-finger</keyword>
<gene>
    <name evidence="11" type="ORF">TEOVI_000531400</name>
</gene>
<keyword evidence="12" id="KW-1185">Reference proteome</keyword>
<feature type="region of interest" description="Disordered" evidence="9">
    <location>
        <begin position="31"/>
        <end position="88"/>
    </location>
</feature>
<dbReference type="PANTHER" id="PTHR22937">
    <property type="entry name" value="E3 UBIQUITIN-PROTEIN LIGASE RNF165"/>
    <property type="match status" value="1"/>
</dbReference>
<feature type="compositionally biased region" description="Polar residues" evidence="9">
    <location>
        <begin position="48"/>
        <end position="57"/>
    </location>
</feature>
<reference evidence="11" key="1">
    <citation type="submission" date="2016-09" db="EMBL/GenBank/DDBJ databases">
        <authorList>
            <person name="Hebert L."/>
            <person name="Moumen B."/>
        </authorList>
    </citation>
    <scope>NUCLEOTIDE SEQUENCE [LARGE SCALE GENOMIC DNA]</scope>
    <source>
        <strain evidence="11">OVI</strain>
    </source>
</reference>
<feature type="domain" description="RING-type" evidence="10">
    <location>
        <begin position="410"/>
        <end position="452"/>
    </location>
</feature>
<dbReference type="InterPro" id="IPR045191">
    <property type="entry name" value="MBR1/2-like"/>
</dbReference>
<dbReference type="VEuPathDB" id="TriTrypDB:TEOVI_000531400"/>
<dbReference type="RefSeq" id="XP_067079373.1">
    <property type="nucleotide sequence ID" value="XM_067223272.1"/>
</dbReference>
<comment type="caution">
    <text evidence="11">The sequence shown here is derived from an EMBL/GenBank/DDBJ whole genome shotgun (WGS) entry which is preliminary data.</text>
</comment>
<keyword evidence="7" id="KW-0862">Zinc</keyword>
<evidence type="ECO:0000256" key="5">
    <source>
        <dbReference type="ARBA" id="ARBA00022771"/>
    </source>
</evidence>
<dbReference type="Pfam" id="PF13639">
    <property type="entry name" value="zf-RING_2"/>
    <property type="match status" value="1"/>
</dbReference>
<keyword evidence="6" id="KW-0833">Ubl conjugation pathway</keyword>
<comment type="catalytic activity">
    <reaction evidence="1">
        <text>S-ubiquitinyl-[E2 ubiquitin-conjugating enzyme]-L-cysteine + [acceptor protein]-L-lysine = [E2 ubiquitin-conjugating enzyme]-L-cysteine + N(6)-ubiquitinyl-[acceptor protein]-L-lysine.</text>
        <dbReference type="EC" id="2.3.2.27"/>
    </reaction>
</comment>
<evidence type="ECO:0000256" key="4">
    <source>
        <dbReference type="ARBA" id="ARBA00022723"/>
    </source>
</evidence>
<organism evidence="11 12">
    <name type="scientific">Trypanosoma equiperdum</name>
    <dbReference type="NCBI Taxonomy" id="5694"/>
    <lineage>
        <taxon>Eukaryota</taxon>
        <taxon>Discoba</taxon>
        <taxon>Euglenozoa</taxon>
        <taxon>Kinetoplastea</taxon>
        <taxon>Metakinetoplastina</taxon>
        <taxon>Trypanosomatida</taxon>
        <taxon>Trypanosomatidae</taxon>
        <taxon>Trypanosoma</taxon>
    </lineage>
</organism>
<dbReference type="InterPro" id="IPR013083">
    <property type="entry name" value="Znf_RING/FYVE/PHD"/>
</dbReference>
<protein>
    <recommendedName>
        <fullName evidence="2">RING-type E3 ubiquitin transferase</fullName>
        <ecNumber evidence="2">2.3.2.27</ecNumber>
    </recommendedName>
</protein>
<dbReference type="InterPro" id="IPR001841">
    <property type="entry name" value="Znf_RING"/>
</dbReference>
<evidence type="ECO:0000313" key="11">
    <source>
        <dbReference type="EMBL" id="SCU68165.1"/>
    </source>
</evidence>
<dbReference type="EMBL" id="CZPT02000912">
    <property type="protein sequence ID" value="SCU68165.1"/>
    <property type="molecule type" value="Genomic_DNA"/>
</dbReference>
<evidence type="ECO:0000256" key="3">
    <source>
        <dbReference type="ARBA" id="ARBA00022679"/>
    </source>
</evidence>
<dbReference type="AlphaFoldDB" id="A0A1G4I8R1"/>
<dbReference type="SUPFAM" id="SSF57850">
    <property type="entry name" value="RING/U-box"/>
    <property type="match status" value="1"/>
</dbReference>
<dbReference type="GeneID" id="92379254"/>
<dbReference type="GO" id="GO:0008270">
    <property type="term" value="F:zinc ion binding"/>
    <property type="evidence" value="ECO:0007669"/>
    <property type="project" value="UniProtKB-KW"/>
</dbReference>
<sequence length="460" mass="50460">MIRWDHGGLVTSPATTAASAGMGCEYPFHQDNNQTSIYPSPPPGVTGEPQNISTATRVNDVGGGAVEAPHNIPAGAPSSNRHPLAESGAGLPFRFSQRGLPPHSTHFVDPYSHNYSMYNSCGPPPSSVGYQRLCGGAPPPLQFRSGSSQMWHTTVMVPTQHWGAVGYFPAIVTRPSQLNFSGSYDPVAWSGPPSYPGQFAAGNRRQLGQQEQYRQPYSNYHNRPQPHRQMHAQPPYMAHRMTVNAVTYGFGDPTLGVYRTSADGWKYRGAYGGGRRPSPPFQAMVTRPLVSSNGRRRRGTHARANMAGGWGDLDTYDLYAFEAGENLDVDNMSYEELLELTERLGMVERGVQPARLNELRVVITPTHVKQQLESDRMVAGRNGLVKGGANIDQEEKEANEKMCEEDPIKCCICLDGVLVGQTATRMPCCRNFLHASCAAPWFESHFRCPICKSDIRGGDH</sequence>
<dbReference type="Proteomes" id="UP000195570">
    <property type="component" value="Unassembled WGS sequence"/>
</dbReference>
<evidence type="ECO:0000256" key="8">
    <source>
        <dbReference type="PROSITE-ProRule" id="PRU00175"/>
    </source>
</evidence>
<evidence type="ECO:0000256" key="7">
    <source>
        <dbReference type="ARBA" id="ARBA00022833"/>
    </source>
</evidence>
<dbReference type="PANTHER" id="PTHR22937:SF65">
    <property type="entry name" value="E3 UBIQUITIN-PROTEIN LIGASE ARK2C"/>
    <property type="match status" value="1"/>
</dbReference>
<evidence type="ECO:0000256" key="1">
    <source>
        <dbReference type="ARBA" id="ARBA00000900"/>
    </source>
</evidence>
<keyword evidence="4" id="KW-0479">Metal-binding</keyword>
<dbReference type="GO" id="GO:0061630">
    <property type="term" value="F:ubiquitin protein ligase activity"/>
    <property type="evidence" value="ECO:0007669"/>
    <property type="project" value="UniProtKB-EC"/>
</dbReference>
<evidence type="ECO:0000256" key="9">
    <source>
        <dbReference type="SAM" id="MobiDB-lite"/>
    </source>
</evidence>
<evidence type="ECO:0000256" key="2">
    <source>
        <dbReference type="ARBA" id="ARBA00012483"/>
    </source>
</evidence>
<dbReference type="Gene3D" id="3.30.40.10">
    <property type="entry name" value="Zinc/RING finger domain, C3HC4 (zinc finger)"/>
    <property type="match status" value="1"/>
</dbReference>
<dbReference type="PROSITE" id="PS50089">
    <property type="entry name" value="ZF_RING_2"/>
    <property type="match status" value="1"/>
</dbReference>
<name>A0A1G4I8R1_TRYEQ</name>
<dbReference type="EC" id="2.3.2.27" evidence="2"/>
<evidence type="ECO:0000259" key="10">
    <source>
        <dbReference type="PROSITE" id="PS50089"/>
    </source>
</evidence>
<keyword evidence="3" id="KW-0808">Transferase</keyword>
<evidence type="ECO:0000256" key="6">
    <source>
        <dbReference type="ARBA" id="ARBA00022786"/>
    </source>
</evidence>
<proteinExistence type="predicted"/>
<dbReference type="PROSITE" id="PS51257">
    <property type="entry name" value="PROKAR_LIPOPROTEIN"/>
    <property type="match status" value="1"/>
</dbReference>